<proteinExistence type="predicted"/>
<evidence type="ECO:0000313" key="2">
    <source>
        <dbReference type="Proteomes" id="UP000293045"/>
    </source>
</evidence>
<dbReference type="AlphaFoldDB" id="A0A4Q9L8Q3"/>
<dbReference type="VEuPathDB" id="MicrosporidiaDB:CWI39_0857p0020"/>
<sequence>MCKNLDSLNLQYNHCAIICFYDSNSGVYDILILFEKLNLKQIIIENTIIEKNFREIVIKDSKMYSNFLNDIFRITILECSIIIESDMLFEKEIIFTSDSIRFFYR</sequence>
<gene>
    <name evidence="1" type="ORF">CWI39_0857p0020</name>
</gene>
<dbReference type="VEuPathDB" id="MicrosporidiaDB:CWI36_1330p0010"/>
<accession>A0A4Q9L8Q3</accession>
<comment type="caution">
    <text evidence="1">The sequence shown here is derived from an EMBL/GenBank/DDBJ whole genome shotgun (WGS) entry which is preliminary data.</text>
</comment>
<dbReference type="Proteomes" id="UP000293045">
    <property type="component" value="Unassembled WGS sequence"/>
</dbReference>
<reference evidence="1 2" key="1">
    <citation type="submission" date="2017-12" db="EMBL/GenBank/DDBJ databases">
        <authorList>
            <person name="Pombert J.-F."/>
            <person name="Haag K.L."/>
            <person name="Ebert D."/>
        </authorList>
    </citation>
    <scope>NUCLEOTIDE SEQUENCE [LARGE SCALE GENOMIC DNA]</scope>
    <source>
        <strain evidence="1">IL-BN-2</strain>
    </source>
</reference>
<evidence type="ECO:0000313" key="1">
    <source>
        <dbReference type="EMBL" id="TBU04087.1"/>
    </source>
</evidence>
<protein>
    <submittedName>
        <fullName evidence="1">Uncharacterized protein</fullName>
    </submittedName>
</protein>
<dbReference type="EMBL" id="PIXR01000857">
    <property type="protein sequence ID" value="TBU04087.1"/>
    <property type="molecule type" value="Genomic_DNA"/>
</dbReference>
<name>A0A4Q9L8Q3_9MICR</name>
<organism evidence="1 2">
    <name type="scientific">Hamiltosporidium magnivora</name>
    <dbReference type="NCBI Taxonomy" id="148818"/>
    <lineage>
        <taxon>Eukaryota</taxon>
        <taxon>Fungi</taxon>
        <taxon>Fungi incertae sedis</taxon>
        <taxon>Microsporidia</taxon>
        <taxon>Dubosqiidae</taxon>
        <taxon>Hamiltosporidium</taxon>
    </lineage>
</organism>